<feature type="domain" description="J" evidence="4">
    <location>
        <begin position="3"/>
        <end position="56"/>
    </location>
</feature>
<dbReference type="SUPFAM" id="SSF46565">
    <property type="entry name" value="Chaperone J-domain"/>
    <property type="match status" value="1"/>
</dbReference>
<evidence type="ECO:0000256" key="3">
    <source>
        <dbReference type="SAM" id="Phobius"/>
    </source>
</evidence>
<keyword evidence="6" id="KW-1185">Reference proteome</keyword>
<feature type="region of interest" description="Disordered" evidence="2">
    <location>
        <begin position="166"/>
        <end position="190"/>
    </location>
</feature>
<dbReference type="EMBL" id="LDOT01000015">
    <property type="protein sequence ID" value="KLV05220.1"/>
    <property type="molecule type" value="Genomic_DNA"/>
</dbReference>
<dbReference type="PROSITE" id="PS50076">
    <property type="entry name" value="DNAJ_2"/>
    <property type="match status" value="1"/>
</dbReference>
<evidence type="ECO:0000256" key="2">
    <source>
        <dbReference type="SAM" id="MobiDB-lite"/>
    </source>
</evidence>
<accession>A0A0J1H072</accession>
<dbReference type="Proteomes" id="UP000036097">
    <property type="component" value="Unassembled WGS sequence"/>
</dbReference>
<dbReference type="RefSeq" id="WP_047879234.1">
    <property type="nucleotide sequence ID" value="NZ_LDOT01000015.1"/>
</dbReference>
<dbReference type="SMART" id="SM00271">
    <property type="entry name" value="DnaJ"/>
    <property type="match status" value="1"/>
</dbReference>
<organism evidence="5 6">
    <name type="scientific">Photobacterium aquae</name>
    <dbReference type="NCBI Taxonomy" id="1195763"/>
    <lineage>
        <taxon>Bacteria</taxon>
        <taxon>Pseudomonadati</taxon>
        <taxon>Pseudomonadota</taxon>
        <taxon>Gammaproteobacteria</taxon>
        <taxon>Vibrionales</taxon>
        <taxon>Vibrionaceae</taxon>
        <taxon>Photobacterium</taxon>
    </lineage>
</organism>
<feature type="transmembrane region" description="Helical" evidence="3">
    <location>
        <begin position="197"/>
        <end position="213"/>
    </location>
</feature>
<evidence type="ECO:0000313" key="5">
    <source>
        <dbReference type="EMBL" id="KLV05220.1"/>
    </source>
</evidence>
<dbReference type="InterPro" id="IPR001623">
    <property type="entry name" value="DnaJ_domain"/>
</dbReference>
<reference evidence="5 6" key="1">
    <citation type="submission" date="2015-05" db="EMBL/GenBank/DDBJ databases">
        <title>Photobacterium galathea sp. nov.</title>
        <authorList>
            <person name="Machado H."/>
            <person name="Gram L."/>
        </authorList>
    </citation>
    <scope>NUCLEOTIDE SEQUENCE [LARGE SCALE GENOMIC DNA]</scope>
    <source>
        <strain evidence="5 6">CGMCC 1.12159</strain>
    </source>
</reference>
<keyword evidence="3" id="KW-1133">Transmembrane helix</keyword>
<evidence type="ECO:0000313" key="6">
    <source>
        <dbReference type="Proteomes" id="UP000036097"/>
    </source>
</evidence>
<evidence type="ECO:0000259" key="4">
    <source>
        <dbReference type="PROSITE" id="PS50076"/>
    </source>
</evidence>
<dbReference type="OrthoDB" id="581986at2"/>
<comment type="caution">
    <text evidence="5">The sequence shown here is derived from an EMBL/GenBank/DDBJ whole genome shotgun (WGS) entry which is preliminary data.</text>
</comment>
<dbReference type="AlphaFoldDB" id="A0A0J1H072"/>
<proteinExistence type="predicted"/>
<keyword evidence="3" id="KW-0812">Transmembrane</keyword>
<evidence type="ECO:0000256" key="1">
    <source>
        <dbReference type="ARBA" id="ARBA00023186"/>
    </source>
</evidence>
<name>A0A0J1H072_9GAMM</name>
<gene>
    <name evidence="5" type="ORF">ABT56_12635</name>
</gene>
<dbReference type="PATRIC" id="fig|1195763.3.peg.2672"/>
<dbReference type="Gene3D" id="1.10.287.110">
    <property type="entry name" value="DnaJ domain"/>
    <property type="match status" value="1"/>
</dbReference>
<feature type="compositionally biased region" description="Basic and acidic residues" evidence="2">
    <location>
        <begin position="167"/>
        <end position="190"/>
    </location>
</feature>
<dbReference type="InterPro" id="IPR036869">
    <property type="entry name" value="J_dom_sf"/>
</dbReference>
<sequence length="380" mass="42980">MTTFHDILGTNSSTPIEEVKRQYKLLCSRNHPDKGGSNALMQLVVNAYEQVIAGKGDGDALQKVAAATAAPQGQGQDNNELWQKRCKLLELKYTQCMHEKKQLEAKLQTMAGELEAARRQVESSSPKKGASDGELQTLRNENRRLQSQVSSLNAELAECNATMRMGNEFKTDEDTKQTENKENNREPRRDSAAKRKVFVVLVVLLVVSALGFLNKDTLSAWLFPSPESNQEKPLVKVEPNPEDLARELAERQRLAAKKVVEKPIEPRIRLANSVGVWTLAEFENVSKPYISVRSEDGSYIVKSCTEDFKYYKSMTRRSSRMPSNLIFERRDRHFEIYGIPYGNGAAASNWTNSKSLMVNNEYFANTDFEAVYYELQMACM</sequence>
<keyword evidence="3" id="KW-0472">Membrane</keyword>
<protein>
    <recommendedName>
        <fullName evidence="4">J domain-containing protein</fullName>
    </recommendedName>
</protein>
<feature type="region of interest" description="Disordered" evidence="2">
    <location>
        <begin position="115"/>
        <end position="136"/>
    </location>
</feature>
<keyword evidence="1" id="KW-0143">Chaperone</keyword>
<dbReference type="CDD" id="cd06257">
    <property type="entry name" value="DnaJ"/>
    <property type="match status" value="1"/>
</dbReference>